<dbReference type="InParanoid" id="A0A0C3BIC9"/>
<sequence length="147" mass="16412">MKISLKSGLFLAVITAFIIDGYKNLLQDSENITIALLMQISQQLAGASNGTHVGALVPPKLMSFQPSWAAVWVNVFWFLSLTFSLMCALVATLVQQWAQNYLQVVDCHPAPHRKAHIHTFLYKGIKSFGMRTVVEGIPLLLHPFIYI</sequence>
<evidence type="ECO:0000313" key="3">
    <source>
        <dbReference type="EMBL" id="KIM86073.1"/>
    </source>
</evidence>
<accession>A0A0C3BIC9</accession>
<feature type="domain" description="DUF6535" evidence="2">
    <location>
        <begin position="7"/>
        <end position="142"/>
    </location>
</feature>
<dbReference type="STRING" id="765440.A0A0C3BIC9"/>
<keyword evidence="4" id="KW-1185">Reference proteome</keyword>
<reference evidence="3 4" key="1">
    <citation type="submission" date="2014-04" db="EMBL/GenBank/DDBJ databases">
        <authorList>
            <consortium name="DOE Joint Genome Institute"/>
            <person name="Kuo A."/>
            <person name="Tarkka M."/>
            <person name="Buscot F."/>
            <person name="Kohler A."/>
            <person name="Nagy L.G."/>
            <person name="Floudas D."/>
            <person name="Copeland A."/>
            <person name="Barry K.W."/>
            <person name="Cichocki N."/>
            <person name="Veneault-Fourrey C."/>
            <person name="LaButti K."/>
            <person name="Lindquist E.A."/>
            <person name="Lipzen A."/>
            <person name="Lundell T."/>
            <person name="Morin E."/>
            <person name="Murat C."/>
            <person name="Sun H."/>
            <person name="Tunlid A."/>
            <person name="Henrissat B."/>
            <person name="Grigoriev I.V."/>
            <person name="Hibbett D.S."/>
            <person name="Martin F."/>
            <person name="Nordberg H.P."/>
            <person name="Cantor M.N."/>
            <person name="Hua S.X."/>
        </authorList>
    </citation>
    <scope>NUCLEOTIDE SEQUENCE [LARGE SCALE GENOMIC DNA]</scope>
    <source>
        <strain evidence="3 4">F 1598</strain>
    </source>
</reference>
<protein>
    <recommendedName>
        <fullName evidence="2">DUF6535 domain-containing protein</fullName>
    </recommendedName>
</protein>
<gene>
    <name evidence="3" type="ORF">PILCRDRAFT_65644</name>
</gene>
<reference evidence="4" key="2">
    <citation type="submission" date="2015-01" db="EMBL/GenBank/DDBJ databases">
        <title>Evolutionary Origins and Diversification of the Mycorrhizal Mutualists.</title>
        <authorList>
            <consortium name="DOE Joint Genome Institute"/>
            <consortium name="Mycorrhizal Genomics Consortium"/>
            <person name="Kohler A."/>
            <person name="Kuo A."/>
            <person name="Nagy L.G."/>
            <person name="Floudas D."/>
            <person name="Copeland A."/>
            <person name="Barry K.W."/>
            <person name="Cichocki N."/>
            <person name="Veneault-Fourrey C."/>
            <person name="LaButti K."/>
            <person name="Lindquist E.A."/>
            <person name="Lipzen A."/>
            <person name="Lundell T."/>
            <person name="Morin E."/>
            <person name="Murat C."/>
            <person name="Riley R."/>
            <person name="Ohm R."/>
            <person name="Sun H."/>
            <person name="Tunlid A."/>
            <person name="Henrissat B."/>
            <person name="Grigoriev I.V."/>
            <person name="Hibbett D.S."/>
            <person name="Martin F."/>
        </authorList>
    </citation>
    <scope>NUCLEOTIDE SEQUENCE [LARGE SCALE GENOMIC DNA]</scope>
    <source>
        <strain evidence="4">F 1598</strain>
    </source>
</reference>
<dbReference type="Pfam" id="PF20153">
    <property type="entry name" value="DUF6535"/>
    <property type="match status" value="1"/>
</dbReference>
<dbReference type="InterPro" id="IPR045338">
    <property type="entry name" value="DUF6535"/>
</dbReference>
<feature type="transmembrane region" description="Helical" evidence="1">
    <location>
        <begin position="69"/>
        <end position="94"/>
    </location>
</feature>
<name>A0A0C3BIC9_PILCF</name>
<keyword evidence="1" id="KW-0812">Transmembrane</keyword>
<dbReference type="EMBL" id="KN832983">
    <property type="protein sequence ID" value="KIM86073.1"/>
    <property type="molecule type" value="Genomic_DNA"/>
</dbReference>
<dbReference type="OrthoDB" id="3235960at2759"/>
<dbReference type="Proteomes" id="UP000054166">
    <property type="component" value="Unassembled WGS sequence"/>
</dbReference>
<evidence type="ECO:0000259" key="2">
    <source>
        <dbReference type="Pfam" id="PF20153"/>
    </source>
</evidence>
<evidence type="ECO:0000313" key="4">
    <source>
        <dbReference type="Proteomes" id="UP000054166"/>
    </source>
</evidence>
<keyword evidence="1" id="KW-0472">Membrane</keyword>
<organism evidence="3 4">
    <name type="scientific">Piloderma croceum (strain F 1598)</name>
    <dbReference type="NCBI Taxonomy" id="765440"/>
    <lineage>
        <taxon>Eukaryota</taxon>
        <taxon>Fungi</taxon>
        <taxon>Dikarya</taxon>
        <taxon>Basidiomycota</taxon>
        <taxon>Agaricomycotina</taxon>
        <taxon>Agaricomycetes</taxon>
        <taxon>Agaricomycetidae</taxon>
        <taxon>Atheliales</taxon>
        <taxon>Atheliaceae</taxon>
        <taxon>Piloderma</taxon>
    </lineage>
</organism>
<keyword evidence="1" id="KW-1133">Transmembrane helix</keyword>
<dbReference type="HOGENOM" id="CLU_018688_1_2_1"/>
<proteinExistence type="predicted"/>
<evidence type="ECO:0000256" key="1">
    <source>
        <dbReference type="SAM" id="Phobius"/>
    </source>
</evidence>
<dbReference type="AlphaFoldDB" id="A0A0C3BIC9"/>